<accession>A0A420H8I4</accession>
<dbReference type="AlphaFoldDB" id="A0A420H8I4"/>
<dbReference type="EMBL" id="MCBQ01021622">
    <property type="protein sequence ID" value="RKF53744.1"/>
    <property type="molecule type" value="Genomic_DNA"/>
</dbReference>
<reference evidence="1 2" key="1">
    <citation type="journal article" date="2018" name="BMC Genomics">
        <title>Comparative genome analyses reveal sequence features reflecting distinct modes of host-adaptation between dicot and monocot powdery mildew.</title>
        <authorList>
            <person name="Wu Y."/>
            <person name="Ma X."/>
            <person name="Pan Z."/>
            <person name="Kale S.D."/>
            <person name="Song Y."/>
            <person name="King H."/>
            <person name="Zhang Q."/>
            <person name="Presley C."/>
            <person name="Deng X."/>
            <person name="Wei C.I."/>
            <person name="Xiao S."/>
        </authorList>
    </citation>
    <scope>NUCLEOTIDE SEQUENCE [LARGE SCALE GENOMIC DNA]</scope>
    <source>
        <strain evidence="1">UMSG3</strain>
    </source>
</reference>
<evidence type="ECO:0000313" key="1">
    <source>
        <dbReference type="EMBL" id="RKF53744.1"/>
    </source>
</evidence>
<gene>
    <name evidence="1" type="ORF">GcM3_216052</name>
</gene>
<evidence type="ECO:0000313" key="2">
    <source>
        <dbReference type="Proteomes" id="UP000283383"/>
    </source>
</evidence>
<sequence>MADDKSDTGQPQFEGQSQAYTRVTNNNFDSIELGWDSCDFKPTTATKSELRSYFIIAISERIYKAIIREYNQYLVPQVPIENIEEFSGKVNRQSYENDIDTKFDRTIPKPSQKPISTSISDSKVHNIELSSDF</sequence>
<keyword evidence="2" id="KW-1185">Reference proteome</keyword>
<organism evidence="1 2">
    <name type="scientific">Golovinomyces cichoracearum</name>
    <dbReference type="NCBI Taxonomy" id="62708"/>
    <lineage>
        <taxon>Eukaryota</taxon>
        <taxon>Fungi</taxon>
        <taxon>Dikarya</taxon>
        <taxon>Ascomycota</taxon>
        <taxon>Pezizomycotina</taxon>
        <taxon>Leotiomycetes</taxon>
        <taxon>Erysiphales</taxon>
        <taxon>Erysiphaceae</taxon>
        <taxon>Golovinomyces</taxon>
    </lineage>
</organism>
<feature type="non-terminal residue" evidence="1">
    <location>
        <position position="133"/>
    </location>
</feature>
<name>A0A420H8I4_9PEZI</name>
<dbReference type="Proteomes" id="UP000283383">
    <property type="component" value="Unassembled WGS sequence"/>
</dbReference>
<comment type="caution">
    <text evidence="1">The sequence shown here is derived from an EMBL/GenBank/DDBJ whole genome shotgun (WGS) entry which is preliminary data.</text>
</comment>
<protein>
    <submittedName>
        <fullName evidence="1">Uncharacterized protein</fullName>
    </submittedName>
</protein>
<proteinExistence type="predicted"/>